<evidence type="ECO:0000256" key="5">
    <source>
        <dbReference type="SAM" id="MobiDB-lite"/>
    </source>
</evidence>
<dbReference type="InterPro" id="IPR009056">
    <property type="entry name" value="Cyt_c-like_dom"/>
</dbReference>
<dbReference type="AlphaFoldDB" id="A0A832T183"/>
<feature type="domain" description="Cytochrome c" evidence="6">
    <location>
        <begin position="71"/>
        <end position="187"/>
    </location>
</feature>
<dbReference type="GO" id="GO:0046872">
    <property type="term" value="F:metal ion binding"/>
    <property type="evidence" value="ECO:0007669"/>
    <property type="project" value="UniProtKB-KW"/>
</dbReference>
<evidence type="ECO:0000256" key="3">
    <source>
        <dbReference type="ARBA" id="ARBA00023004"/>
    </source>
</evidence>
<keyword evidence="3 4" id="KW-0408">Iron</keyword>
<proteinExistence type="predicted"/>
<evidence type="ECO:0000256" key="1">
    <source>
        <dbReference type="ARBA" id="ARBA00022617"/>
    </source>
</evidence>
<dbReference type="SUPFAM" id="SSF46626">
    <property type="entry name" value="Cytochrome c"/>
    <property type="match status" value="1"/>
</dbReference>
<keyword evidence="2 4" id="KW-0479">Metal-binding</keyword>
<dbReference type="InterPro" id="IPR036909">
    <property type="entry name" value="Cyt_c-like_dom_sf"/>
</dbReference>
<evidence type="ECO:0000313" key="7">
    <source>
        <dbReference type="EMBL" id="HII45979.1"/>
    </source>
</evidence>
<feature type="region of interest" description="Disordered" evidence="5">
    <location>
        <begin position="29"/>
        <end position="68"/>
    </location>
</feature>
<dbReference type="GO" id="GO:0020037">
    <property type="term" value="F:heme binding"/>
    <property type="evidence" value="ECO:0007669"/>
    <property type="project" value="InterPro"/>
</dbReference>
<evidence type="ECO:0000259" key="6">
    <source>
        <dbReference type="PROSITE" id="PS51007"/>
    </source>
</evidence>
<dbReference type="Proteomes" id="UP000651120">
    <property type="component" value="Unassembled WGS sequence"/>
</dbReference>
<evidence type="ECO:0000256" key="2">
    <source>
        <dbReference type="ARBA" id="ARBA00022723"/>
    </source>
</evidence>
<dbReference type="Gene3D" id="1.10.760.10">
    <property type="entry name" value="Cytochrome c-like domain"/>
    <property type="match status" value="1"/>
</dbReference>
<sequence length="189" mass="19680">MKMLTGIIITAVVIIAIVAALTLSGLGAASPAPPATTPAPTTPSPTATPTPTTPTQTPPPQEGGAIQYDPNLAQKGIQYFKEIGCTACHSIKSLGISGGAVGPDLSKTLISPATNVQGLARFYKENGLDNPAADPQKAAQLLAQYLTNTPSYSTTMVSQTNTYKSLYGDQWEKDYVPALVEMLKMAATK</sequence>
<comment type="caution">
    <text evidence="7">The sequence shown here is derived from an EMBL/GenBank/DDBJ whole genome shotgun (WGS) entry which is preliminary data.</text>
</comment>
<protein>
    <submittedName>
        <fullName evidence="7">Cytochrome C</fullName>
    </submittedName>
</protein>
<keyword evidence="1 4" id="KW-0349">Heme</keyword>
<gene>
    <name evidence="7" type="ORF">HA333_00485</name>
</gene>
<dbReference type="GeneID" id="1465661"/>
<accession>A0A832T183</accession>
<name>A0A832T183_9CREN</name>
<dbReference type="GO" id="GO:0009055">
    <property type="term" value="F:electron transfer activity"/>
    <property type="evidence" value="ECO:0007669"/>
    <property type="project" value="InterPro"/>
</dbReference>
<evidence type="ECO:0000313" key="8">
    <source>
        <dbReference type="Proteomes" id="UP000651120"/>
    </source>
</evidence>
<organism evidence="7 8">
    <name type="scientific">Pyrobaculum aerophilum</name>
    <dbReference type="NCBI Taxonomy" id="13773"/>
    <lineage>
        <taxon>Archaea</taxon>
        <taxon>Thermoproteota</taxon>
        <taxon>Thermoprotei</taxon>
        <taxon>Thermoproteales</taxon>
        <taxon>Thermoproteaceae</taxon>
        <taxon>Pyrobaculum</taxon>
    </lineage>
</organism>
<dbReference type="PROSITE" id="PS51007">
    <property type="entry name" value="CYTC"/>
    <property type="match status" value="1"/>
</dbReference>
<reference evidence="7" key="1">
    <citation type="journal article" date="2020" name="bioRxiv">
        <title>A rank-normalized archaeal taxonomy based on genome phylogeny resolves widespread incomplete and uneven classifications.</title>
        <authorList>
            <person name="Rinke C."/>
            <person name="Chuvochina M."/>
            <person name="Mussig A.J."/>
            <person name="Chaumeil P.-A."/>
            <person name="Waite D.W."/>
            <person name="Whitman W.B."/>
            <person name="Parks D.H."/>
            <person name="Hugenholtz P."/>
        </authorList>
    </citation>
    <scope>NUCLEOTIDE SEQUENCE</scope>
    <source>
        <strain evidence="7">UBA8839</strain>
    </source>
</reference>
<dbReference type="EMBL" id="DUJP01000003">
    <property type="protein sequence ID" value="HII45979.1"/>
    <property type="molecule type" value="Genomic_DNA"/>
</dbReference>
<dbReference type="RefSeq" id="WP_128867199.1">
    <property type="nucleotide sequence ID" value="NZ_DUJP01000003.1"/>
</dbReference>
<evidence type="ECO:0000256" key="4">
    <source>
        <dbReference type="PROSITE-ProRule" id="PRU00433"/>
    </source>
</evidence>
<feature type="compositionally biased region" description="Pro residues" evidence="5">
    <location>
        <begin position="31"/>
        <end position="61"/>
    </location>
</feature>